<evidence type="ECO:0000256" key="4">
    <source>
        <dbReference type="ARBA" id="ARBA00022729"/>
    </source>
</evidence>
<keyword evidence="3 5" id="KW-0964">Secreted</keyword>
<dbReference type="Pfam" id="PF16810">
    <property type="entry name" value="RXLR"/>
    <property type="match status" value="1"/>
</dbReference>
<dbReference type="AlphaFoldDB" id="A0A9W6Y4B5"/>
<evidence type="ECO:0000256" key="5">
    <source>
        <dbReference type="RuleBase" id="RU367124"/>
    </source>
</evidence>
<organism evidence="6 7">
    <name type="scientific">Phytophthora fragariaefolia</name>
    <dbReference type="NCBI Taxonomy" id="1490495"/>
    <lineage>
        <taxon>Eukaryota</taxon>
        <taxon>Sar</taxon>
        <taxon>Stramenopiles</taxon>
        <taxon>Oomycota</taxon>
        <taxon>Peronosporomycetes</taxon>
        <taxon>Peronosporales</taxon>
        <taxon>Peronosporaceae</taxon>
        <taxon>Phytophthora</taxon>
    </lineage>
</organism>
<evidence type="ECO:0000256" key="2">
    <source>
        <dbReference type="ARBA" id="ARBA00010400"/>
    </source>
</evidence>
<protein>
    <recommendedName>
        <fullName evidence="5">RxLR effector protein</fullName>
    </recommendedName>
</protein>
<name>A0A9W6Y4B5_9STRA</name>
<comment type="subcellular location">
    <subcellularLocation>
        <location evidence="1 5">Secreted</location>
    </subcellularLocation>
</comment>
<evidence type="ECO:0000313" key="6">
    <source>
        <dbReference type="EMBL" id="GMF51927.1"/>
    </source>
</evidence>
<dbReference type="InterPro" id="IPR031825">
    <property type="entry name" value="RXLR"/>
</dbReference>
<sequence length="189" mass="21096">MYNKSVRILESRASSLRNLLPSPQASHLNDPTNNPTMRLNYVFFAAAVIFASCNFASASKVVTADGVQLVDTAAIGRTRSLRTTETVKVKNIEDEERIFENIIKLISGARFVGKVSRKDGTFTDKFVRALVTDQKLRKKNFDDWVVIDPDATSMKILLGPLTSKDRVLLMNLYTIRTGAVVHQSGNKLY</sequence>
<comment type="function">
    <text evidence="5">Effector that suppresses plant defense responses during pathogen infection.</text>
</comment>
<comment type="caution">
    <text evidence="6">The sequence shown here is derived from an EMBL/GenBank/DDBJ whole genome shotgun (WGS) entry which is preliminary data.</text>
</comment>
<reference evidence="6" key="1">
    <citation type="submission" date="2023-04" db="EMBL/GenBank/DDBJ databases">
        <title>Phytophthora fragariaefolia NBRC 109709.</title>
        <authorList>
            <person name="Ichikawa N."/>
            <person name="Sato H."/>
            <person name="Tonouchi N."/>
        </authorList>
    </citation>
    <scope>NUCLEOTIDE SEQUENCE</scope>
    <source>
        <strain evidence="6">NBRC 109709</strain>
    </source>
</reference>
<keyword evidence="4" id="KW-0732">Signal</keyword>
<evidence type="ECO:0000256" key="3">
    <source>
        <dbReference type="ARBA" id="ARBA00022525"/>
    </source>
</evidence>
<comment type="domain">
    <text evidence="5">The RxLR-dEER motif acts to carry the protein into the host cell cytoplasm through binding to cell surface phosphatidylinositol-3-phosphate.</text>
</comment>
<dbReference type="EMBL" id="BSXT01002975">
    <property type="protein sequence ID" value="GMF51927.1"/>
    <property type="molecule type" value="Genomic_DNA"/>
</dbReference>
<dbReference type="GO" id="GO:0005576">
    <property type="term" value="C:extracellular region"/>
    <property type="evidence" value="ECO:0007669"/>
    <property type="project" value="UniProtKB-SubCell"/>
</dbReference>
<evidence type="ECO:0000313" key="7">
    <source>
        <dbReference type="Proteomes" id="UP001165121"/>
    </source>
</evidence>
<dbReference type="OrthoDB" id="109022at2759"/>
<evidence type="ECO:0000256" key="1">
    <source>
        <dbReference type="ARBA" id="ARBA00004613"/>
    </source>
</evidence>
<accession>A0A9W6Y4B5</accession>
<proteinExistence type="inferred from homology"/>
<comment type="similarity">
    <text evidence="2 5">Belongs to the RxLR effector family.</text>
</comment>
<dbReference type="Proteomes" id="UP001165121">
    <property type="component" value="Unassembled WGS sequence"/>
</dbReference>
<keyword evidence="7" id="KW-1185">Reference proteome</keyword>
<gene>
    <name evidence="6" type="ORF">Pfra01_002116400</name>
</gene>